<dbReference type="SUPFAM" id="SSF52091">
    <property type="entry name" value="SpoIIaa-like"/>
    <property type="match status" value="1"/>
</dbReference>
<feature type="domain" description="STAS" evidence="3">
    <location>
        <begin position="26"/>
        <end position="138"/>
    </location>
</feature>
<proteinExistence type="inferred from homology"/>
<evidence type="ECO:0000313" key="5">
    <source>
        <dbReference type="Proteomes" id="UP000233766"/>
    </source>
</evidence>
<keyword evidence="5" id="KW-1185">Reference proteome</keyword>
<organism evidence="4 5">
    <name type="scientific">Nocardia fluminea</name>
    <dbReference type="NCBI Taxonomy" id="134984"/>
    <lineage>
        <taxon>Bacteria</taxon>
        <taxon>Bacillati</taxon>
        <taxon>Actinomycetota</taxon>
        <taxon>Actinomycetes</taxon>
        <taxon>Mycobacteriales</taxon>
        <taxon>Nocardiaceae</taxon>
        <taxon>Nocardia</taxon>
    </lineage>
</organism>
<comment type="caution">
    <text evidence="4">The sequence shown here is derived from an EMBL/GenBank/DDBJ whole genome shotgun (WGS) entry which is preliminary data.</text>
</comment>
<dbReference type="GO" id="GO:0043856">
    <property type="term" value="F:anti-sigma factor antagonist activity"/>
    <property type="evidence" value="ECO:0007669"/>
    <property type="project" value="InterPro"/>
</dbReference>
<sequence length="158" mass="17505">MDPRLRRSEDVLPLLNGDSSDVGTRLRAELHVRRTVTILTVHGEIDAYTRNRWRHILDDAVRTAEDYGRLVVDVGDARFIGCRPVLDLARTAQEGIARGVQVTVVDPEPSVLARVITITGLTEWLPVYTDAAQMLSEDPIRPRTCAPATPTVLTPRAS</sequence>
<accession>A0A2N3WXA6</accession>
<dbReference type="Gene3D" id="3.30.750.24">
    <property type="entry name" value="STAS domain"/>
    <property type="match status" value="1"/>
</dbReference>
<comment type="similarity">
    <text evidence="1 2">Belongs to the anti-sigma-factor antagonist family.</text>
</comment>
<evidence type="ECO:0000256" key="1">
    <source>
        <dbReference type="ARBA" id="ARBA00009013"/>
    </source>
</evidence>
<reference evidence="4 5" key="1">
    <citation type="submission" date="2017-12" db="EMBL/GenBank/DDBJ databases">
        <title>Sequencing the genomes of 1000 Actinobacteria strains.</title>
        <authorList>
            <person name="Klenk H.-P."/>
        </authorList>
    </citation>
    <scope>NUCLEOTIDE SEQUENCE [LARGE SCALE GENOMIC DNA]</scope>
    <source>
        <strain evidence="4 5">DSM 44489</strain>
    </source>
</reference>
<dbReference type="Pfam" id="PF01740">
    <property type="entry name" value="STAS"/>
    <property type="match status" value="1"/>
</dbReference>
<dbReference type="AlphaFoldDB" id="A0A2N3WXA6"/>
<dbReference type="PANTHER" id="PTHR33495">
    <property type="entry name" value="ANTI-SIGMA FACTOR ANTAGONIST TM_1081-RELATED-RELATED"/>
    <property type="match status" value="1"/>
</dbReference>
<dbReference type="InterPro" id="IPR003658">
    <property type="entry name" value="Anti-sigma_ant"/>
</dbReference>
<evidence type="ECO:0000259" key="3">
    <source>
        <dbReference type="PROSITE" id="PS50801"/>
    </source>
</evidence>
<dbReference type="CDD" id="cd07043">
    <property type="entry name" value="STAS_anti-anti-sigma_factors"/>
    <property type="match status" value="1"/>
</dbReference>
<dbReference type="RefSeq" id="WP_101462938.1">
    <property type="nucleotide sequence ID" value="NZ_PJMW01000001.1"/>
</dbReference>
<dbReference type="PROSITE" id="PS50801">
    <property type="entry name" value="STAS"/>
    <property type="match status" value="1"/>
</dbReference>
<dbReference type="Proteomes" id="UP000233766">
    <property type="component" value="Unassembled WGS sequence"/>
</dbReference>
<dbReference type="OrthoDB" id="4571655at2"/>
<dbReference type="InterPro" id="IPR036513">
    <property type="entry name" value="STAS_dom_sf"/>
</dbReference>
<dbReference type="PANTHER" id="PTHR33495:SF2">
    <property type="entry name" value="ANTI-SIGMA FACTOR ANTAGONIST TM_1081-RELATED"/>
    <property type="match status" value="1"/>
</dbReference>
<dbReference type="NCBIfam" id="TIGR00377">
    <property type="entry name" value="ant_ant_sig"/>
    <property type="match status" value="1"/>
</dbReference>
<name>A0A2N3WXA6_9NOCA</name>
<evidence type="ECO:0000256" key="2">
    <source>
        <dbReference type="RuleBase" id="RU003749"/>
    </source>
</evidence>
<protein>
    <recommendedName>
        <fullName evidence="2">Anti-sigma factor antagonist</fullName>
    </recommendedName>
</protein>
<gene>
    <name evidence="4" type="ORF">ATK86_0504</name>
</gene>
<dbReference type="EMBL" id="PJMW01000001">
    <property type="protein sequence ID" value="PKV98485.1"/>
    <property type="molecule type" value="Genomic_DNA"/>
</dbReference>
<dbReference type="InterPro" id="IPR002645">
    <property type="entry name" value="STAS_dom"/>
</dbReference>
<evidence type="ECO:0000313" key="4">
    <source>
        <dbReference type="EMBL" id="PKV98485.1"/>
    </source>
</evidence>